<protein>
    <submittedName>
        <fullName evidence="1">Uncharacterized protein</fullName>
    </submittedName>
</protein>
<sequence>MRSFTVGSRVFFYDSSGRIAAGVIELTSTMGDGMQILRIRCDNGRTITLPSAGVFRG</sequence>
<evidence type="ECO:0000313" key="1">
    <source>
        <dbReference type="EMBL" id="KAK0468826.1"/>
    </source>
</evidence>
<reference evidence="1" key="1">
    <citation type="submission" date="2023-06" db="EMBL/GenBank/DDBJ databases">
        <authorList>
            <consortium name="Lawrence Berkeley National Laboratory"/>
            <person name="Ahrendt S."/>
            <person name="Sahu N."/>
            <person name="Indic B."/>
            <person name="Wong-Bajracharya J."/>
            <person name="Merenyi Z."/>
            <person name="Ke H.-M."/>
            <person name="Monk M."/>
            <person name="Kocsube S."/>
            <person name="Drula E."/>
            <person name="Lipzen A."/>
            <person name="Balint B."/>
            <person name="Henrissat B."/>
            <person name="Andreopoulos B."/>
            <person name="Martin F.M."/>
            <person name="Harder C.B."/>
            <person name="Rigling D."/>
            <person name="Ford K.L."/>
            <person name="Foster G.D."/>
            <person name="Pangilinan J."/>
            <person name="Papanicolaou A."/>
            <person name="Barry K."/>
            <person name="LaButti K."/>
            <person name="Viragh M."/>
            <person name="Koriabine M."/>
            <person name="Yan M."/>
            <person name="Riley R."/>
            <person name="Champramary S."/>
            <person name="Plett K.L."/>
            <person name="Tsai I.J."/>
            <person name="Slot J."/>
            <person name="Sipos G."/>
            <person name="Plett J."/>
            <person name="Nagy L.G."/>
            <person name="Grigoriev I.V."/>
        </authorList>
    </citation>
    <scope>NUCLEOTIDE SEQUENCE</scope>
    <source>
        <strain evidence="1">ICMP 16352</strain>
    </source>
</reference>
<name>A0AA39NNC2_9AGAR</name>
<gene>
    <name evidence="1" type="ORF">IW261DRAFT_1612694</name>
</gene>
<dbReference type="AlphaFoldDB" id="A0AA39NNC2"/>
<dbReference type="Proteomes" id="UP001175227">
    <property type="component" value="Unassembled WGS sequence"/>
</dbReference>
<keyword evidence="2" id="KW-1185">Reference proteome</keyword>
<accession>A0AA39NNC2</accession>
<evidence type="ECO:0000313" key="2">
    <source>
        <dbReference type="Proteomes" id="UP001175227"/>
    </source>
</evidence>
<proteinExistence type="predicted"/>
<organism evidence="1 2">
    <name type="scientific">Armillaria novae-zelandiae</name>
    <dbReference type="NCBI Taxonomy" id="153914"/>
    <lineage>
        <taxon>Eukaryota</taxon>
        <taxon>Fungi</taxon>
        <taxon>Dikarya</taxon>
        <taxon>Basidiomycota</taxon>
        <taxon>Agaricomycotina</taxon>
        <taxon>Agaricomycetes</taxon>
        <taxon>Agaricomycetidae</taxon>
        <taxon>Agaricales</taxon>
        <taxon>Marasmiineae</taxon>
        <taxon>Physalacriaceae</taxon>
        <taxon>Armillaria</taxon>
    </lineage>
</organism>
<dbReference type="EMBL" id="JAUEPR010000065">
    <property type="protein sequence ID" value="KAK0468826.1"/>
    <property type="molecule type" value="Genomic_DNA"/>
</dbReference>
<comment type="caution">
    <text evidence="1">The sequence shown here is derived from an EMBL/GenBank/DDBJ whole genome shotgun (WGS) entry which is preliminary data.</text>
</comment>